<reference evidence="1" key="1">
    <citation type="submission" date="2023-07" db="EMBL/GenBank/DDBJ databases">
        <authorList>
            <person name="Kim M.K."/>
        </authorList>
    </citation>
    <scope>NUCLEOTIDE SEQUENCE</scope>
    <source>
        <strain evidence="1">ASUV-10-1</strain>
    </source>
</reference>
<dbReference type="Proteomes" id="UP001176429">
    <property type="component" value="Unassembled WGS sequence"/>
</dbReference>
<proteinExistence type="predicted"/>
<accession>A0ABT9BEB5</accession>
<sequence length="120" mass="13740">MQLSTSSFPFEVSTTDDQELPYQLLAKFDEPALAAYRALSDKYSREDYRVSLVDATVLIIEDRAAELLGSLEFDEEGYWLDMYVETEAALQLFISAICPVFQDPALLETYIRRVADGYKY</sequence>
<dbReference type="RefSeq" id="WP_305007987.1">
    <property type="nucleotide sequence ID" value="NZ_JAUQSY010000012.1"/>
</dbReference>
<evidence type="ECO:0000313" key="2">
    <source>
        <dbReference type="Proteomes" id="UP001176429"/>
    </source>
</evidence>
<organism evidence="1 2">
    <name type="scientific">Hymenobacter aranciens</name>
    <dbReference type="NCBI Taxonomy" id="3063996"/>
    <lineage>
        <taxon>Bacteria</taxon>
        <taxon>Pseudomonadati</taxon>
        <taxon>Bacteroidota</taxon>
        <taxon>Cytophagia</taxon>
        <taxon>Cytophagales</taxon>
        <taxon>Hymenobacteraceae</taxon>
        <taxon>Hymenobacter</taxon>
    </lineage>
</organism>
<comment type="caution">
    <text evidence="1">The sequence shown here is derived from an EMBL/GenBank/DDBJ whole genome shotgun (WGS) entry which is preliminary data.</text>
</comment>
<evidence type="ECO:0008006" key="3">
    <source>
        <dbReference type="Google" id="ProtNLM"/>
    </source>
</evidence>
<dbReference type="EMBL" id="JAUQSY010000012">
    <property type="protein sequence ID" value="MDO7876615.1"/>
    <property type="molecule type" value="Genomic_DNA"/>
</dbReference>
<keyword evidence="2" id="KW-1185">Reference proteome</keyword>
<name>A0ABT9BEB5_9BACT</name>
<evidence type="ECO:0000313" key="1">
    <source>
        <dbReference type="EMBL" id="MDO7876615.1"/>
    </source>
</evidence>
<gene>
    <name evidence="1" type="ORF">Q5H93_17855</name>
</gene>
<protein>
    <recommendedName>
        <fullName evidence="3">DUF4288 domain-containing protein</fullName>
    </recommendedName>
</protein>